<accession>A0AAW9QIB6</accession>
<dbReference type="InterPro" id="IPR007956">
    <property type="entry name" value="Malonyl_CoA_deC_C"/>
</dbReference>
<proteinExistence type="predicted"/>
<evidence type="ECO:0000313" key="3">
    <source>
        <dbReference type="EMBL" id="MEF7614335.1"/>
    </source>
</evidence>
<organism evidence="3 4">
    <name type="scientific">Aquincola agrisoli</name>
    <dbReference type="NCBI Taxonomy" id="3119538"/>
    <lineage>
        <taxon>Bacteria</taxon>
        <taxon>Pseudomonadati</taxon>
        <taxon>Pseudomonadota</taxon>
        <taxon>Betaproteobacteria</taxon>
        <taxon>Burkholderiales</taxon>
        <taxon>Sphaerotilaceae</taxon>
        <taxon>Aquincola</taxon>
    </lineage>
</organism>
<keyword evidence="4" id="KW-1185">Reference proteome</keyword>
<dbReference type="InterPro" id="IPR035372">
    <property type="entry name" value="MCD_N"/>
</dbReference>
<dbReference type="PANTHER" id="PTHR28641">
    <property type="match status" value="1"/>
</dbReference>
<dbReference type="Gene3D" id="3.40.630.150">
    <property type="entry name" value="Malonyl-CoA decarboxylase, catalytic domain"/>
    <property type="match status" value="1"/>
</dbReference>
<dbReference type="InterPro" id="IPR038351">
    <property type="entry name" value="MCD_N_sf"/>
</dbReference>
<dbReference type="PANTHER" id="PTHR28641:SF1">
    <property type="entry name" value="MALONYL-COA DECARBOXYLASE, MITOCHONDRIAL"/>
    <property type="match status" value="1"/>
</dbReference>
<sequence>MLDELKSAARRMGSDYALRSLMTDCRRLLSERGEANSVVIARSLVARFDSLPAEQQATFFERLATEFSPDPKAVLDSALAYAEQPSADNLIRLTREAEPPRQELLRRINRTPGGTSSIVRMRRTLLERLPKQPALRALEADLLHLLSSWFNPGFLEMRKVDWNSPAQLLEKLIRHEAVHEIDGWDDLRRRLLPDRRCFAFFHPQLPDEPLIFVEVALVPEMPAAVAPLIDKTSSAAGPDTYKVATFYSISNCQPGLKGVSLGNFLIKRVAEELKREVPQLKTFCTLSPIPGFAGWLAKDGDWTALPGTKKAVAERALQARAVLKAACGGEWSRLASAAALQALPADAQQALERLCAFYLVHQTPHPGGDPVARFHLDNGARLERLNPMGNLSRPGLKQSFGLMVNYLYDLSRVEAHHEGFTQGEIATARAVTSLL</sequence>
<dbReference type="InterPro" id="IPR042303">
    <property type="entry name" value="Malonyl_CoA_deC_C_sf"/>
</dbReference>
<comment type="caution">
    <text evidence="3">The sequence shown here is derived from an EMBL/GenBank/DDBJ whole genome shotgun (WGS) entry which is preliminary data.</text>
</comment>
<feature type="domain" description="Malonyl-CoA decarboxylase C-terminal" evidence="1">
    <location>
        <begin position="153"/>
        <end position="409"/>
    </location>
</feature>
<dbReference type="EMBL" id="JAZIBG010000024">
    <property type="protein sequence ID" value="MEF7614335.1"/>
    <property type="molecule type" value="Genomic_DNA"/>
</dbReference>
<reference evidence="3 4" key="1">
    <citation type="submission" date="2024-02" db="EMBL/GenBank/DDBJ databases">
        <title>Genome sequence of Aquincola sp. MAHUQ-54.</title>
        <authorList>
            <person name="Huq M.A."/>
        </authorList>
    </citation>
    <scope>NUCLEOTIDE SEQUENCE [LARGE SCALE GENOMIC DNA]</scope>
    <source>
        <strain evidence="3 4">MAHUQ-54</strain>
    </source>
</reference>
<dbReference type="GO" id="GO:0006633">
    <property type="term" value="P:fatty acid biosynthetic process"/>
    <property type="evidence" value="ECO:0007669"/>
    <property type="project" value="InterPro"/>
</dbReference>
<dbReference type="Proteomes" id="UP001336250">
    <property type="component" value="Unassembled WGS sequence"/>
</dbReference>
<dbReference type="RefSeq" id="WP_332289307.1">
    <property type="nucleotide sequence ID" value="NZ_JAZIBG010000024.1"/>
</dbReference>
<evidence type="ECO:0000259" key="1">
    <source>
        <dbReference type="Pfam" id="PF05292"/>
    </source>
</evidence>
<dbReference type="Gene3D" id="1.20.140.90">
    <property type="entry name" value="Malonyl-CoA decarboxylase, oligemerization domain"/>
    <property type="match status" value="1"/>
</dbReference>
<protein>
    <submittedName>
        <fullName evidence="3">Malonyl-CoA decarboxylase family protein</fullName>
    </submittedName>
</protein>
<evidence type="ECO:0000259" key="2">
    <source>
        <dbReference type="Pfam" id="PF17408"/>
    </source>
</evidence>
<gene>
    <name evidence="3" type="ORF">V4F39_10480</name>
</gene>
<feature type="domain" description="Malonyl-CoA decarboxylase N-terminal" evidence="2">
    <location>
        <begin position="67"/>
        <end position="150"/>
    </location>
</feature>
<dbReference type="AlphaFoldDB" id="A0AAW9QIB6"/>
<dbReference type="Pfam" id="PF05292">
    <property type="entry name" value="MCD"/>
    <property type="match status" value="1"/>
</dbReference>
<evidence type="ECO:0000313" key="4">
    <source>
        <dbReference type="Proteomes" id="UP001336250"/>
    </source>
</evidence>
<dbReference type="Pfam" id="PF17408">
    <property type="entry name" value="MCD_N"/>
    <property type="match status" value="1"/>
</dbReference>
<name>A0AAW9QIB6_9BURK</name>
<dbReference type="GO" id="GO:0050080">
    <property type="term" value="F:malonyl-CoA decarboxylase activity"/>
    <property type="evidence" value="ECO:0007669"/>
    <property type="project" value="InterPro"/>
</dbReference>
<dbReference type="InterPro" id="IPR038917">
    <property type="entry name" value="Malonyl_CoA_deC"/>
</dbReference>